<dbReference type="RefSeq" id="WP_076958784.1">
    <property type="nucleotide sequence ID" value="NZ_MLCO01000190.1"/>
</dbReference>
<dbReference type="OrthoDB" id="7431968at2"/>
<dbReference type="InterPro" id="IPR027939">
    <property type="entry name" value="NMT1/THI5"/>
</dbReference>
<dbReference type="Proteomes" id="UP000188879">
    <property type="component" value="Unassembled WGS sequence"/>
</dbReference>
<dbReference type="Gene3D" id="3.40.190.10">
    <property type="entry name" value="Periplasmic binding protein-like II"/>
    <property type="match status" value="2"/>
</dbReference>
<evidence type="ECO:0000256" key="1">
    <source>
        <dbReference type="SAM" id="SignalP"/>
    </source>
</evidence>
<keyword evidence="4" id="KW-1185">Reference proteome</keyword>
<comment type="caution">
    <text evidence="3">The sequence shown here is derived from an EMBL/GenBank/DDBJ whole genome shotgun (WGS) entry which is preliminary data.</text>
</comment>
<accession>A0A1V2GZF4</accession>
<dbReference type="GO" id="GO:0005524">
    <property type="term" value="F:ATP binding"/>
    <property type="evidence" value="ECO:0007669"/>
    <property type="project" value="UniProtKB-KW"/>
</dbReference>
<evidence type="ECO:0000313" key="4">
    <source>
        <dbReference type="Proteomes" id="UP000188879"/>
    </source>
</evidence>
<feature type="chain" id="PRO_5013025058" evidence="1">
    <location>
        <begin position="25"/>
        <end position="335"/>
    </location>
</feature>
<protein>
    <submittedName>
        <fullName evidence="3">ABC transporter ATP-binding protein</fullName>
    </submittedName>
</protein>
<reference evidence="3 4" key="1">
    <citation type="submission" date="2016-10" db="EMBL/GenBank/DDBJ databases">
        <title>Draft Genome sequence of Roseomonas sp. strain M3.</title>
        <authorList>
            <person name="Subhash Y."/>
            <person name="Lee S."/>
        </authorList>
    </citation>
    <scope>NUCLEOTIDE SEQUENCE [LARGE SCALE GENOMIC DNA]</scope>
    <source>
        <strain evidence="3 4">M3</strain>
    </source>
</reference>
<dbReference type="InterPro" id="IPR015168">
    <property type="entry name" value="SsuA/THI5"/>
</dbReference>
<dbReference type="GO" id="GO:0009228">
    <property type="term" value="P:thiamine biosynthetic process"/>
    <property type="evidence" value="ECO:0007669"/>
    <property type="project" value="InterPro"/>
</dbReference>
<name>A0A1V2GZF4_9PROT</name>
<dbReference type="Pfam" id="PF09084">
    <property type="entry name" value="NMT1"/>
    <property type="match status" value="1"/>
</dbReference>
<dbReference type="SUPFAM" id="SSF53850">
    <property type="entry name" value="Periplasmic binding protein-like II"/>
    <property type="match status" value="1"/>
</dbReference>
<dbReference type="PANTHER" id="PTHR31528">
    <property type="entry name" value="4-AMINO-5-HYDROXYMETHYL-2-METHYLPYRIMIDINE PHOSPHATE SYNTHASE THI11-RELATED"/>
    <property type="match status" value="1"/>
</dbReference>
<keyword evidence="3" id="KW-0547">Nucleotide-binding</keyword>
<feature type="signal peptide" evidence="1">
    <location>
        <begin position="1"/>
        <end position="24"/>
    </location>
</feature>
<keyword evidence="3" id="KW-0067">ATP-binding</keyword>
<evidence type="ECO:0000313" key="3">
    <source>
        <dbReference type="EMBL" id="ONG50401.1"/>
    </source>
</evidence>
<organism evidence="3 4">
    <name type="scientific">Teichococcus deserti</name>
    <dbReference type="NCBI Taxonomy" id="1817963"/>
    <lineage>
        <taxon>Bacteria</taxon>
        <taxon>Pseudomonadati</taxon>
        <taxon>Pseudomonadota</taxon>
        <taxon>Alphaproteobacteria</taxon>
        <taxon>Acetobacterales</taxon>
        <taxon>Roseomonadaceae</taxon>
        <taxon>Roseomonas</taxon>
    </lineage>
</organism>
<gene>
    <name evidence="3" type="ORF">BKE38_18435</name>
</gene>
<dbReference type="EMBL" id="MLCO01000190">
    <property type="protein sequence ID" value="ONG50401.1"/>
    <property type="molecule type" value="Genomic_DNA"/>
</dbReference>
<dbReference type="AlphaFoldDB" id="A0A1V2GZF4"/>
<sequence length="335" mass="36588">MTLLPRRALPALAALALPASAAMAQTPAQAPAQTPAPAPQGTTRLTLLLDWFVNPDHAPIVVAQEAGFFARAGLEVRTIAPADPNDPPRMVAAKQADLGVYYQKNLHLAVDQGLPLARVGTLVATPLSTLSVLRDGPVKSLTDLRGKKIGFSTAGFEEVAVDTILGTVGLSSKDVTLVNVNFGLSSALMSGQVDAILGGFRNFELHQMEIEKRPGRAFYPEQHGMPIYDELIYVAHTDRVRDPSLRRFMDALEGATTFLVNNAEESWKMFIAGPRRELDNELNRRAFRDTLNRFSLSPAALDANRYQRFAKFLAEKKMIRSVPEVSKYAVELPVA</sequence>
<keyword evidence="1" id="KW-0732">Signal</keyword>
<evidence type="ECO:0000259" key="2">
    <source>
        <dbReference type="Pfam" id="PF09084"/>
    </source>
</evidence>
<feature type="domain" description="SsuA/THI5-like" evidence="2">
    <location>
        <begin position="54"/>
        <end position="265"/>
    </location>
</feature>
<dbReference type="PANTHER" id="PTHR31528:SF3">
    <property type="entry name" value="THIAMINE BIOSYNTHESIS PROTEIN HI_0357-RELATED"/>
    <property type="match status" value="1"/>
</dbReference>
<proteinExistence type="predicted"/>